<evidence type="ECO:0000256" key="1">
    <source>
        <dbReference type="SAM" id="MobiDB-lite"/>
    </source>
</evidence>
<dbReference type="AlphaFoldDB" id="A0A5S4WXD8"/>
<accession>A0A5S4WXD8</accession>
<gene>
    <name evidence="2" type="ORF">FXB38_07430</name>
</gene>
<dbReference type="OrthoDB" id="9929016at2"/>
<feature type="region of interest" description="Disordered" evidence="1">
    <location>
        <begin position="1"/>
        <end position="22"/>
    </location>
</feature>
<sequence length="84" mass="9524">MDSISERASANARRGRDEEKREVDYFVRAKTGPGRKDWTTIGVAFTRLNNEPGFTIKLNTLPIDKNWNGSLILVPPFVDEVDDD</sequence>
<dbReference type="RefSeq" id="WP_148750213.1">
    <property type="nucleotide sequence ID" value="NZ_VSSR01000013.1"/>
</dbReference>
<name>A0A5S4WXD8_9BRAD</name>
<keyword evidence="3" id="KW-1185">Reference proteome</keyword>
<evidence type="ECO:0000313" key="2">
    <source>
        <dbReference type="EMBL" id="TYL86304.1"/>
    </source>
</evidence>
<comment type="caution">
    <text evidence="2">The sequence shown here is derived from an EMBL/GenBank/DDBJ whole genome shotgun (WGS) entry which is preliminary data.</text>
</comment>
<protein>
    <submittedName>
        <fullName evidence="2">Uncharacterized protein</fullName>
    </submittedName>
</protein>
<proteinExistence type="predicted"/>
<dbReference type="EMBL" id="VSSR01000013">
    <property type="protein sequence ID" value="TYL86304.1"/>
    <property type="molecule type" value="Genomic_DNA"/>
</dbReference>
<dbReference type="Proteomes" id="UP000324853">
    <property type="component" value="Unassembled WGS sequence"/>
</dbReference>
<organism evidence="2 3">
    <name type="scientific">Bradyrhizobium cytisi</name>
    <dbReference type="NCBI Taxonomy" id="515489"/>
    <lineage>
        <taxon>Bacteria</taxon>
        <taxon>Pseudomonadati</taxon>
        <taxon>Pseudomonadota</taxon>
        <taxon>Alphaproteobacteria</taxon>
        <taxon>Hyphomicrobiales</taxon>
        <taxon>Nitrobacteraceae</taxon>
        <taxon>Bradyrhizobium</taxon>
    </lineage>
</organism>
<evidence type="ECO:0000313" key="3">
    <source>
        <dbReference type="Proteomes" id="UP000324853"/>
    </source>
</evidence>
<reference evidence="2 3" key="1">
    <citation type="submission" date="2019-08" db="EMBL/GenBank/DDBJ databases">
        <title>Bradyrhizobium hipponensis sp. nov., a rhizobium isolated from a Lupinus angustifolius root nodule in Tunisia.</title>
        <authorList>
            <person name="Off K."/>
            <person name="Rejili M."/>
            <person name="Mars M."/>
            <person name="Brachmann A."/>
            <person name="Marin M."/>
        </authorList>
    </citation>
    <scope>NUCLEOTIDE SEQUENCE [LARGE SCALE GENOMIC DNA]</scope>
    <source>
        <strain evidence="2 3">CTAW11</strain>
    </source>
</reference>